<dbReference type="Gene3D" id="1.20.1250.20">
    <property type="entry name" value="MFS general substrate transporter like domains"/>
    <property type="match status" value="1"/>
</dbReference>
<feature type="transmembrane region" description="Helical" evidence="2">
    <location>
        <begin position="265"/>
        <end position="287"/>
    </location>
</feature>
<dbReference type="GO" id="GO:0015293">
    <property type="term" value="F:symporter activity"/>
    <property type="evidence" value="ECO:0007669"/>
    <property type="project" value="InterPro"/>
</dbReference>
<dbReference type="EMBL" id="JBGBPQ010000004">
    <property type="protein sequence ID" value="KAL1525242.1"/>
    <property type="molecule type" value="Genomic_DNA"/>
</dbReference>
<organism evidence="3 4">
    <name type="scientific">Prymnesium parvum</name>
    <name type="common">Toxic golden alga</name>
    <dbReference type="NCBI Taxonomy" id="97485"/>
    <lineage>
        <taxon>Eukaryota</taxon>
        <taxon>Haptista</taxon>
        <taxon>Haptophyta</taxon>
        <taxon>Prymnesiophyceae</taxon>
        <taxon>Prymnesiales</taxon>
        <taxon>Prymnesiaceae</taxon>
        <taxon>Prymnesium</taxon>
    </lineage>
</organism>
<dbReference type="InterPro" id="IPR039672">
    <property type="entry name" value="MFS_2"/>
</dbReference>
<comment type="similarity">
    <text evidence="1">Belongs to the major facilitator superfamily.</text>
</comment>
<dbReference type="GO" id="GO:0008643">
    <property type="term" value="P:carbohydrate transport"/>
    <property type="evidence" value="ECO:0007669"/>
    <property type="project" value="InterPro"/>
</dbReference>
<feature type="transmembrane region" description="Helical" evidence="2">
    <location>
        <begin position="232"/>
        <end position="253"/>
    </location>
</feature>
<accession>A0AB34JWM5</accession>
<dbReference type="PANTHER" id="PTHR11328">
    <property type="entry name" value="MAJOR FACILITATOR SUPERFAMILY DOMAIN-CONTAINING PROTEIN"/>
    <property type="match status" value="1"/>
</dbReference>
<feature type="transmembrane region" description="Helical" evidence="2">
    <location>
        <begin position="381"/>
        <end position="400"/>
    </location>
</feature>
<keyword evidence="2" id="KW-0472">Membrane</keyword>
<dbReference type="Pfam" id="PF13347">
    <property type="entry name" value="MFS_2"/>
    <property type="match status" value="2"/>
</dbReference>
<reference evidence="3 4" key="1">
    <citation type="journal article" date="2024" name="Science">
        <title>Giant polyketide synthase enzymes in the biosynthesis of giant marine polyether toxins.</title>
        <authorList>
            <person name="Fallon T.R."/>
            <person name="Shende V.V."/>
            <person name="Wierzbicki I.H."/>
            <person name="Pendleton A.L."/>
            <person name="Watervoot N.F."/>
            <person name="Auber R.P."/>
            <person name="Gonzalez D.J."/>
            <person name="Wisecaver J.H."/>
            <person name="Moore B.S."/>
        </authorList>
    </citation>
    <scope>NUCLEOTIDE SEQUENCE [LARGE SCALE GENOMIC DNA]</scope>
    <source>
        <strain evidence="3 4">12B1</strain>
    </source>
</reference>
<evidence type="ECO:0000256" key="2">
    <source>
        <dbReference type="SAM" id="Phobius"/>
    </source>
</evidence>
<feature type="transmembrane region" description="Helical" evidence="2">
    <location>
        <begin position="350"/>
        <end position="369"/>
    </location>
</feature>
<keyword evidence="4" id="KW-1185">Reference proteome</keyword>
<evidence type="ECO:0000256" key="1">
    <source>
        <dbReference type="ARBA" id="ARBA00008335"/>
    </source>
</evidence>
<dbReference type="InterPro" id="IPR036259">
    <property type="entry name" value="MFS_trans_sf"/>
</dbReference>
<gene>
    <name evidence="3" type="ORF">AB1Y20_020109</name>
</gene>
<proteinExistence type="inferred from homology"/>
<feature type="transmembrane region" description="Helical" evidence="2">
    <location>
        <begin position="191"/>
        <end position="212"/>
    </location>
</feature>
<evidence type="ECO:0000313" key="4">
    <source>
        <dbReference type="Proteomes" id="UP001515480"/>
    </source>
</evidence>
<dbReference type="AlphaFoldDB" id="A0AB34JWM5"/>
<protein>
    <recommendedName>
        <fullName evidence="5">Solute carrier family 40 protein</fullName>
    </recommendedName>
</protein>
<name>A0AB34JWM5_PRYPA</name>
<dbReference type="GO" id="GO:0005886">
    <property type="term" value="C:plasma membrane"/>
    <property type="evidence" value="ECO:0007669"/>
    <property type="project" value="TreeGrafter"/>
</dbReference>
<dbReference type="Proteomes" id="UP001515480">
    <property type="component" value="Unassembled WGS sequence"/>
</dbReference>
<keyword evidence="2" id="KW-1133">Transmembrane helix</keyword>
<feature type="transmembrane region" description="Helical" evidence="2">
    <location>
        <begin position="656"/>
        <end position="674"/>
    </location>
</feature>
<sequence>MSKKVYADGEQLDAPLLKQLSCGTMAAYSFMRLPISAYDLLIRPARVTVYRETLGMSIKTQAMLVSACKSIDFLIGFFVGSLSDRTRTRWGRRKPFIHFMGPVLVICATLLANPPRSLGVPERVITDDDKYCERYVNNASISNSTSCAVLSACLQNSIAQGNLVPPLHPWLPIYNETSYFDQSSSGAGAPLALWFATFYFLYYATGATSVVIPYDALGMELTSDYNEKSKLFGIKATFQFSGYLFQTAIAVVLARMFPTSIITQVSIGSFILGAIMLLSIAVLVYGVRERPATPVTRVQVVPSVRRLFANRPYMMYLLFRIPMTIASLLPSNLIGDYIHYSIKVEDWNTLYSMTVATVILSIFFSIPFLVWAAKRYGKREVISYTCLFEGFLLLFCFFIPPNLMQGTLLFLLCGIVGFGMAAAFVIPDSVLADVIDYDELYTGERNEAIYTVVETNLQQFVEILGGVLPGVVAGLFNFRSNGGCSCGCGVECPLSFVRWDCPADLGLACSDALDAPLLLAPNREAPCTDQPYEVQQVYRIFFLLVPALMFLSAVWPAWKMSISREAHTQIMSECAKRKADPSYVATDPLTSKPVVPKSLTASDMFEAHFSSSEHALAKRRSGASTLKVLVCSRLALWLCAAAGIVAAVVITKGDEAIATFGSLALAALFVLIPWEYLRLRALAKAPTQSFSQSWSQI</sequence>
<feature type="transmembrane region" description="Helical" evidence="2">
    <location>
        <begin position="628"/>
        <end position="650"/>
    </location>
</feature>
<feature type="transmembrane region" description="Helical" evidence="2">
    <location>
        <begin position="407"/>
        <end position="426"/>
    </location>
</feature>
<feature type="transmembrane region" description="Helical" evidence="2">
    <location>
        <begin position="313"/>
        <end position="338"/>
    </location>
</feature>
<comment type="caution">
    <text evidence="3">The sequence shown here is derived from an EMBL/GenBank/DDBJ whole genome shotgun (WGS) entry which is preliminary data.</text>
</comment>
<dbReference type="SUPFAM" id="SSF103473">
    <property type="entry name" value="MFS general substrate transporter"/>
    <property type="match status" value="1"/>
</dbReference>
<dbReference type="PANTHER" id="PTHR11328:SF24">
    <property type="entry name" value="MAJOR FACILITATOR SUPERFAMILY (MFS) PROFILE DOMAIN-CONTAINING PROTEIN"/>
    <property type="match status" value="1"/>
</dbReference>
<evidence type="ECO:0008006" key="5">
    <source>
        <dbReference type="Google" id="ProtNLM"/>
    </source>
</evidence>
<evidence type="ECO:0000313" key="3">
    <source>
        <dbReference type="EMBL" id="KAL1525242.1"/>
    </source>
</evidence>
<feature type="transmembrane region" description="Helical" evidence="2">
    <location>
        <begin position="95"/>
        <end position="113"/>
    </location>
</feature>
<keyword evidence="2" id="KW-0812">Transmembrane</keyword>